<reference evidence="2" key="1">
    <citation type="journal article" date="2023" name="G3 (Bethesda)">
        <title>Genome assembly and association tests identify interacting loci associated with vigor, precocity, and sex in interspecific pistachio rootstocks.</title>
        <authorList>
            <person name="Palmer W."/>
            <person name="Jacygrad E."/>
            <person name="Sagayaradj S."/>
            <person name="Cavanaugh K."/>
            <person name="Han R."/>
            <person name="Bertier L."/>
            <person name="Beede B."/>
            <person name="Kafkas S."/>
            <person name="Golino D."/>
            <person name="Preece J."/>
            <person name="Michelmore R."/>
        </authorList>
    </citation>
    <scope>NUCLEOTIDE SEQUENCE [LARGE SCALE GENOMIC DNA]</scope>
</reference>
<gene>
    <name evidence="1" type="ORF">Patl1_27916</name>
</gene>
<comment type="caution">
    <text evidence="1">The sequence shown here is derived from an EMBL/GenBank/DDBJ whole genome shotgun (WGS) entry which is preliminary data.</text>
</comment>
<organism evidence="1 2">
    <name type="scientific">Pistacia atlantica</name>
    <dbReference type="NCBI Taxonomy" id="434234"/>
    <lineage>
        <taxon>Eukaryota</taxon>
        <taxon>Viridiplantae</taxon>
        <taxon>Streptophyta</taxon>
        <taxon>Embryophyta</taxon>
        <taxon>Tracheophyta</taxon>
        <taxon>Spermatophyta</taxon>
        <taxon>Magnoliopsida</taxon>
        <taxon>eudicotyledons</taxon>
        <taxon>Gunneridae</taxon>
        <taxon>Pentapetalae</taxon>
        <taxon>rosids</taxon>
        <taxon>malvids</taxon>
        <taxon>Sapindales</taxon>
        <taxon>Anacardiaceae</taxon>
        <taxon>Pistacia</taxon>
    </lineage>
</organism>
<proteinExistence type="predicted"/>
<evidence type="ECO:0000313" key="2">
    <source>
        <dbReference type="Proteomes" id="UP001164250"/>
    </source>
</evidence>
<keyword evidence="2" id="KW-1185">Reference proteome</keyword>
<name>A0ACC1BCH8_9ROSI</name>
<protein>
    <submittedName>
        <fullName evidence="1">Uncharacterized protein</fullName>
    </submittedName>
</protein>
<accession>A0ACC1BCH8</accession>
<evidence type="ECO:0000313" key="1">
    <source>
        <dbReference type="EMBL" id="KAJ0096643.1"/>
    </source>
</evidence>
<dbReference type="EMBL" id="CM047901">
    <property type="protein sequence ID" value="KAJ0096643.1"/>
    <property type="molecule type" value="Genomic_DNA"/>
</dbReference>
<sequence>MTQLSLCLLGKLQISEVVNSMKDLMDCSQETGKGPMEEQWFGRG</sequence>
<dbReference type="Proteomes" id="UP001164250">
    <property type="component" value="Chromosome 5"/>
</dbReference>